<dbReference type="SUPFAM" id="SSF48065">
    <property type="entry name" value="DBL homology domain (DH-domain)"/>
    <property type="match status" value="1"/>
</dbReference>
<keyword evidence="3" id="KW-1185">Reference proteome</keyword>
<dbReference type="AlphaFoldDB" id="A0A1V6SZG6"/>
<proteinExistence type="predicted"/>
<dbReference type="InterPro" id="IPR035899">
    <property type="entry name" value="DBL_dom_sf"/>
</dbReference>
<evidence type="ECO:0000313" key="3">
    <source>
        <dbReference type="Proteomes" id="UP000191285"/>
    </source>
</evidence>
<comment type="caution">
    <text evidence="2">The sequence shown here is derived from an EMBL/GenBank/DDBJ whole genome shotgun (WGS) entry which is preliminary data.</text>
</comment>
<dbReference type="EMBL" id="MLKD01000016">
    <property type="protein sequence ID" value="OQE19174.1"/>
    <property type="molecule type" value="Genomic_DNA"/>
</dbReference>
<accession>A0A1V6SZG6</accession>
<sequence length="707" mass="78993">MVMDPLSISASVAGLTASCVQTAKTLRDLKDKFDNANLTISAICTETTLISASMSHIQSCMLQSPDAVSAKLQSQPSLESTLDQALTGCYVVFDNLESEVSKLTESEVQQNAVELKFTSKLRYMWSESTMKELLAQMRGLQTALTLVIQLLGAGTMTELKQVMDQNTAILNEVAQHTSRISSSANKTSRAPKSIYDVSFKTFSISEDEASLYSSKLFAFDDEVVNSTAYRQVLANAYGRDSSTGAKITNDMTDVDSEHTETQNMSDSSTPTASVLDIGEVGKPNSEKPTTTSLSSFTPLAIDPVKEFLRKRKFSEWVEYWPEKPDLSAVPKKEICRQNLLHEIIATEANFLRNVQLVHCLYYYRLALAPFTVVSSGSNQVFAEKTFGCHQPFYHLHKRFLYDPLVKRQEAQKPWLTHFADIFQGWLEEAAPIYMDFCALYPHLNSAIKVEAAKNTRFKSFLNDTREHKLSSRLSWDTYLKAPINHLSRYALLLRHCLSESERADERHGYHATERVVQGIHDLVRKCGAEISKAQNEVEVKALCAQIKSPLSEGISSSDSEIIFDEILSYKGGLRKYAQYRFVVLASSVRPMILVLAKAAKQMQIVDDTDSYELGWQVSQSRYDLLYLPKIDLQPPRKLHLTSSAVLNQQVVLTFSKDGDEPRTLCITSIESVAGLLDAVKAIGGEVEDLGTVNSMPEAMRYTGRGRQ</sequence>
<reference evidence="3" key="1">
    <citation type="journal article" date="2017" name="Nat. Microbiol.">
        <title>Global analysis of biosynthetic gene clusters reveals vast potential of secondary metabolite production in Penicillium species.</title>
        <authorList>
            <person name="Nielsen J.C."/>
            <person name="Grijseels S."/>
            <person name="Prigent S."/>
            <person name="Ji B."/>
            <person name="Dainat J."/>
            <person name="Nielsen K.F."/>
            <person name="Frisvad J.C."/>
            <person name="Workman M."/>
            <person name="Nielsen J."/>
        </authorList>
    </citation>
    <scope>NUCLEOTIDE SEQUENCE [LARGE SCALE GENOMIC DNA]</scope>
    <source>
        <strain evidence="3">IBT 24891</strain>
    </source>
</reference>
<dbReference type="GO" id="GO:0005085">
    <property type="term" value="F:guanyl-nucleotide exchange factor activity"/>
    <property type="evidence" value="ECO:0007669"/>
    <property type="project" value="InterPro"/>
</dbReference>
<evidence type="ECO:0000259" key="1">
    <source>
        <dbReference type="PROSITE" id="PS50010"/>
    </source>
</evidence>
<feature type="domain" description="DH" evidence="1">
    <location>
        <begin position="335"/>
        <end position="522"/>
    </location>
</feature>
<dbReference type="InterPro" id="IPR000219">
    <property type="entry name" value="DH_dom"/>
</dbReference>
<dbReference type="PROSITE" id="PS50010">
    <property type="entry name" value="DH_2"/>
    <property type="match status" value="1"/>
</dbReference>
<name>A0A1V6SZG6_9EURO</name>
<dbReference type="STRING" id="303698.A0A1V6SZG6"/>
<protein>
    <recommendedName>
        <fullName evidence="1">DH domain-containing protein</fullName>
    </recommendedName>
</protein>
<dbReference type="Gene3D" id="1.20.900.10">
    <property type="entry name" value="Dbl homology (DH) domain"/>
    <property type="match status" value="1"/>
</dbReference>
<dbReference type="Proteomes" id="UP000191285">
    <property type="component" value="Unassembled WGS sequence"/>
</dbReference>
<dbReference type="PANTHER" id="PTHR46572:SF1">
    <property type="entry name" value="RHO1 GUANINE NUCLEOTIDE EXCHANGE FACTOR TUS1"/>
    <property type="match status" value="1"/>
</dbReference>
<dbReference type="OrthoDB" id="5365701at2759"/>
<dbReference type="PANTHER" id="PTHR46572">
    <property type="entry name" value="RHO1 GDP-GTP EXCHANGE PROTEIN 1-RELATED"/>
    <property type="match status" value="1"/>
</dbReference>
<gene>
    <name evidence="2" type="ORF">PENSTE_c016G07773</name>
</gene>
<evidence type="ECO:0000313" key="2">
    <source>
        <dbReference type="EMBL" id="OQE19174.1"/>
    </source>
</evidence>
<dbReference type="SMART" id="SM00325">
    <property type="entry name" value="RhoGEF"/>
    <property type="match status" value="1"/>
</dbReference>
<dbReference type="InterPro" id="IPR052233">
    <property type="entry name" value="Rho-type_GEFs"/>
</dbReference>
<dbReference type="Pfam" id="PF00621">
    <property type="entry name" value="RhoGEF"/>
    <property type="match status" value="1"/>
</dbReference>
<organism evidence="2 3">
    <name type="scientific">Penicillium steckii</name>
    <dbReference type="NCBI Taxonomy" id="303698"/>
    <lineage>
        <taxon>Eukaryota</taxon>
        <taxon>Fungi</taxon>
        <taxon>Dikarya</taxon>
        <taxon>Ascomycota</taxon>
        <taxon>Pezizomycotina</taxon>
        <taxon>Eurotiomycetes</taxon>
        <taxon>Eurotiomycetidae</taxon>
        <taxon>Eurotiales</taxon>
        <taxon>Aspergillaceae</taxon>
        <taxon>Penicillium</taxon>
    </lineage>
</organism>